<evidence type="ECO:0000256" key="1">
    <source>
        <dbReference type="SAM" id="MobiDB-lite"/>
    </source>
</evidence>
<dbReference type="GO" id="GO:0016922">
    <property type="term" value="F:nuclear receptor binding"/>
    <property type="evidence" value="ECO:0007669"/>
    <property type="project" value="TreeGrafter"/>
</dbReference>
<accession>A0A9Q0RHD2</accession>
<feature type="region of interest" description="Disordered" evidence="1">
    <location>
        <begin position="1"/>
        <end position="111"/>
    </location>
</feature>
<feature type="compositionally biased region" description="Polar residues" evidence="1">
    <location>
        <begin position="268"/>
        <end position="287"/>
    </location>
</feature>
<feature type="compositionally biased region" description="Low complexity" evidence="1">
    <location>
        <begin position="87"/>
        <end position="108"/>
    </location>
</feature>
<dbReference type="PANTHER" id="PTHR46232">
    <property type="entry name" value="SMARCE1 REGULATOR OF CHROMATIN"/>
    <property type="match status" value="1"/>
</dbReference>
<evidence type="ECO:0000313" key="3">
    <source>
        <dbReference type="Proteomes" id="UP001142055"/>
    </source>
</evidence>
<feature type="compositionally biased region" description="Polar residues" evidence="1">
    <location>
        <begin position="66"/>
        <end position="78"/>
    </location>
</feature>
<name>A0A9Q0RHD2_BLOTA</name>
<dbReference type="PANTHER" id="PTHR46232:SF1">
    <property type="entry name" value="SWI_SNF-RELATED MATRIX-ASSOCIATED ACTIN-DEPENDENT REGULATOR OF CHROMATIN SUBFAMILY E MEMBER 1"/>
    <property type="match status" value="1"/>
</dbReference>
<dbReference type="Proteomes" id="UP001142055">
    <property type="component" value="Chromosome 4"/>
</dbReference>
<reference evidence="2" key="1">
    <citation type="submission" date="2022-12" db="EMBL/GenBank/DDBJ databases">
        <title>Genome assemblies of Blomia tropicalis.</title>
        <authorList>
            <person name="Cui Y."/>
        </authorList>
    </citation>
    <scope>NUCLEOTIDE SEQUENCE</scope>
    <source>
        <tissue evidence="2">Adult mites</tissue>
    </source>
</reference>
<feature type="region of interest" description="Disordered" evidence="1">
    <location>
        <begin position="329"/>
        <end position="373"/>
    </location>
</feature>
<feature type="compositionally biased region" description="Low complexity" evidence="1">
    <location>
        <begin position="1"/>
        <end position="10"/>
    </location>
</feature>
<evidence type="ECO:0000313" key="2">
    <source>
        <dbReference type="EMBL" id="KAJ6215573.1"/>
    </source>
</evidence>
<feature type="region of interest" description="Disordered" evidence="1">
    <location>
        <begin position="267"/>
        <end position="293"/>
    </location>
</feature>
<keyword evidence="3" id="KW-1185">Reference proteome</keyword>
<gene>
    <name evidence="2" type="ORF">RDWZM_010073</name>
</gene>
<protein>
    <submittedName>
        <fullName evidence="2">Uncharacterized protein</fullName>
    </submittedName>
</protein>
<organism evidence="2 3">
    <name type="scientific">Blomia tropicalis</name>
    <name type="common">Mite</name>
    <dbReference type="NCBI Taxonomy" id="40697"/>
    <lineage>
        <taxon>Eukaryota</taxon>
        <taxon>Metazoa</taxon>
        <taxon>Ecdysozoa</taxon>
        <taxon>Arthropoda</taxon>
        <taxon>Chelicerata</taxon>
        <taxon>Arachnida</taxon>
        <taxon>Acari</taxon>
        <taxon>Acariformes</taxon>
        <taxon>Sarcoptiformes</taxon>
        <taxon>Astigmata</taxon>
        <taxon>Glycyphagoidea</taxon>
        <taxon>Echimyopodidae</taxon>
        <taxon>Blomia</taxon>
    </lineage>
</organism>
<comment type="caution">
    <text evidence="2">The sequence shown here is derived from an EMBL/GenBank/DDBJ whole genome shotgun (WGS) entry which is preliminary data.</text>
</comment>
<feature type="region of interest" description="Disordered" evidence="1">
    <location>
        <begin position="379"/>
        <end position="398"/>
    </location>
</feature>
<sequence>MSNGSSGSSSAPFIYNAGRGHPNFNPTKPVIVFTRTPDIGMRSSKGKLDAANSTKKNRKKQRDGIEQQSTRSYGSSPNPLYDYPSPQTQTQTSQQQQQQQQQTQQQQQHHGISSLFGQYYDQSECEITHSSHYPQQPQMNDDYDTTNHQKHISAQRFYRNNTLIAEVFSDKVMPDVRSVVTHSRLEVLRKQAESLVQHQERSMNELNTMEESFNEKKRRILESGEGFAKQLEKLSKPVPDEETFQKMFDTAMNQIRLQNEEHLRHMTAKSQPIHSSQCNSNSTSNGIGTPAPSGVLIIRPIYHQQHQQQQQQQQQHSSSNISLTTNHVNLNPQRSMTNNCSSNNNNNQQSSSFQYNHSSSTSTTGGSNHVTHQMSQYDSMGSHAFNGQNSRKSLSIEY</sequence>
<dbReference type="AlphaFoldDB" id="A0A9Q0RHD2"/>
<feature type="compositionally biased region" description="Low complexity" evidence="1">
    <location>
        <begin position="335"/>
        <end position="367"/>
    </location>
</feature>
<dbReference type="GO" id="GO:0045892">
    <property type="term" value="P:negative regulation of DNA-templated transcription"/>
    <property type="evidence" value="ECO:0007669"/>
    <property type="project" value="TreeGrafter"/>
</dbReference>
<dbReference type="GO" id="GO:0016514">
    <property type="term" value="C:SWI/SNF complex"/>
    <property type="evidence" value="ECO:0007669"/>
    <property type="project" value="TreeGrafter"/>
</dbReference>
<dbReference type="GO" id="GO:0031492">
    <property type="term" value="F:nucleosomal DNA binding"/>
    <property type="evidence" value="ECO:0007669"/>
    <property type="project" value="TreeGrafter"/>
</dbReference>
<dbReference type="EMBL" id="JAPWDV010000004">
    <property type="protein sequence ID" value="KAJ6215573.1"/>
    <property type="molecule type" value="Genomic_DNA"/>
</dbReference>
<proteinExistence type="predicted"/>